<accession>A0A1H6RTH6</accession>
<dbReference type="Proteomes" id="UP000198564">
    <property type="component" value="Unassembled WGS sequence"/>
</dbReference>
<keyword evidence="2" id="KW-1185">Reference proteome</keyword>
<dbReference type="RefSeq" id="WP_177170472.1">
    <property type="nucleotide sequence ID" value="NZ_FNYW01000004.1"/>
</dbReference>
<organism evidence="1 2">
    <name type="scientific">Alkalibacterium gilvum</name>
    <dbReference type="NCBI Taxonomy" id="1130080"/>
    <lineage>
        <taxon>Bacteria</taxon>
        <taxon>Bacillati</taxon>
        <taxon>Bacillota</taxon>
        <taxon>Bacilli</taxon>
        <taxon>Lactobacillales</taxon>
        <taxon>Carnobacteriaceae</taxon>
        <taxon>Alkalibacterium</taxon>
    </lineage>
</organism>
<protein>
    <submittedName>
        <fullName evidence="1">Uncharacterized protein</fullName>
    </submittedName>
</protein>
<evidence type="ECO:0000313" key="1">
    <source>
        <dbReference type="EMBL" id="SEI59053.1"/>
    </source>
</evidence>
<dbReference type="STRING" id="1130080.SAMN04488113_10485"/>
<gene>
    <name evidence="1" type="ORF">SAMN04488113_10485</name>
</gene>
<name>A0A1H6RTH6_9LACT</name>
<dbReference type="AlphaFoldDB" id="A0A1H6RTH6"/>
<sequence length="56" mass="6800">MKNDEKAMIILEHMEKYLQIDWAFEEFYIKGIMNGLRKIDEKEKGELHGDKDTRRN</sequence>
<dbReference type="EMBL" id="FNYW01000004">
    <property type="protein sequence ID" value="SEI59053.1"/>
    <property type="molecule type" value="Genomic_DNA"/>
</dbReference>
<proteinExistence type="predicted"/>
<evidence type="ECO:0000313" key="2">
    <source>
        <dbReference type="Proteomes" id="UP000198564"/>
    </source>
</evidence>
<reference evidence="2" key="1">
    <citation type="submission" date="2016-10" db="EMBL/GenBank/DDBJ databases">
        <authorList>
            <person name="Varghese N."/>
            <person name="Submissions S."/>
        </authorList>
    </citation>
    <scope>NUCLEOTIDE SEQUENCE [LARGE SCALE GENOMIC DNA]</scope>
    <source>
        <strain evidence="2">DSM 25751</strain>
    </source>
</reference>